<evidence type="ECO:0000256" key="1">
    <source>
        <dbReference type="SAM" id="Phobius"/>
    </source>
</evidence>
<feature type="non-terminal residue" evidence="2">
    <location>
        <position position="1"/>
    </location>
</feature>
<evidence type="ECO:0000313" key="2">
    <source>
        <dbReference type="EMBL" id="EER12546.1"/>
    </source>
</evidence>
<dbReference type="AlphaFoldDB" id="C5KSJ7"/>
<organism evidence="3">
    <name type="scientific">Perkinsus marinus (strain ATCC 50983 / TXsc)</name>
    <dbReference type="NCBI Taxonomy" id="423536"/>
    <lineage>
        <taxon>Eukaryota</taxon>
        <taxon>Sar</taxon>
        <taxon>Alveolata</taxon>
        <taxon>Perkinsozoa</taxon>
        <taxon>Perkinsea</taxon>
        <taxon>Perkinsida</taxon>
        <taxon>Perkinsidae</taxon>
        <taxon>Perkinsus</taxon>
    </lineage>
</organism>
<accession>C5KSJ7</accession>
<reference evidence="2 3" key="1">
    <citation type="submission" date="2008-07" db="EMBL/GenBank/DDBJ databases">
        <authorList>
            <person name="El-Sayed N."/>
            <person name="Caler E."/>
            <person name="Inman J."/>
            <person name="Amedeo P."/>
            <person name="Hass B."/>
            <person name="Wortman J."/>
        </authorList>
    </citation>
    <scope>NUCLEOTIDE SEQUENCE [LARGE SCALE GENOMIC DNA]</scope>
    <source>
        <strain evidence="3">ATCC 50983 / TXsc</strain>
    </source>
</reference>
<keyword evidence="1" id="KW-0472">Membrane</keyword>
<dbReference type="RefSeq" id="XP_002780751.1">
    <property type="nucleotide sequence ID" value="XM_002780705.1"/>
</dbReference>
<dbReference type="InParanoid" id="C5KSJ7"/>
<gene>
    <name evidence="2" type="ORF">Pmar_PMAR027686</name>
</gene>
<keyword evidence="1" id="KW-0812">Transmembrane</keyword>
<feature type="non-terminal residue" evidence="2">
    <location>
        <position position="55"/>
    </location>
</feature>
<dbReference type="GeneID" id="9058097"/>
<dbReference type="EMBL" id="GG676046">
    <property type="protein sequence ID" value="EER12546.1"/>
    <property type="molecule type" value="Genomic_DNA"/>
</dbReference>
<sequence length="55" mass="6275">QYGYECMWTSRAAARSLGEYPKYEIACMFLSIYLTFSLAELLGLSGIMTIFFFGL</sequence>
<proteinExistence type="predicted"/>
<dbReference type="Proteomes" id="UP000007800">
    <property type="component" value="Unassembled WGS sequence"/>
</dbReference>
<feature type="transmembrane region" description="Helical" evidence="1">
    <location>
        <begin position="25"/>
        <end position="53"/>
    </location>
</feature>
<evidence type="ECO:0000313" key="3">
    <source>
        <dbReference type="Proteomes" id="UP000007800"/>
    </source>
</evidence>
<name>C5KSJ7_PERM5</name>
<protein>
    <submittedName>
        <fullName evidence="2">Uncharacterized protein</fullName>
    </submittedName>
</protein>
<dbReference type="OrthoDB" id="196264at2759"/>
<keyword evidence="1" id="KW-1133">Transmembrane helix</keyword>
<keyword evidence="3" id="KW-1185">Reference proteome</keyword>